<dbReference type="PANTHER" id="PTHR38098">
    <property type="entry name" value="LPS-ASSEMBLY LIPOPROTEIN LPTE"/>
    <property type="match status" value="1"/>
</dbReference>
<keyword evidence="8" id="KW-1185">Reference proteome</keyword>
<evidence type="ECO:0000313" key="7">
    <source>
        <dbReference type="EMBL" id="SHE87584.1"/>
    </source>
</evidence>
<comment type="subunit">
    <text evidence="6">Component of the lipopolysaccharide transport and assembly complex. Interacts with LptD.</text>
</comment>
<sequence>MKRRTFLNRSLLLLLAGGTAGATLAGCGFRLRGLNEPALELDRLSLNATPSSFTDNLRRELESAGVELTEEAPLRLNLGAERLQEVALGGGDLNYEETELRLTVPFSVQRQEDGAYLLDQQRIEVATTYQASDGNLLVRDDLRLEAVDSLYRDATRQLLERLRALGQ</sequence>
<evidence type="ECO:0000256" key="1">
    <source>
        <dbReference type="ARBA" id="ARBA00022729"/>
    </source>
</evidence>
<dbReference type="GO" id="GO:0009279">
    <property type="term" value="C:cell outer membrane"/>
    <property type="evidence" value="ECO:0007669"/>
    <property type="project" value="UniProtKB-SubCell"/>
</dbReference>
<dbReference type="GO" id="GO:0043165">
    <property type="term" value="P:Gram-negative-bacterium-type cell outer membrane assembly"/>
    <property type="evidence" value="ECO:0007669"/>
    <property type="project" value="UniProtKB-UniRule"/>
</dbReference>
<dbReference type="PROSITE" id="PS51257">
    <property type="entry name" value="PROKAR_LIPOPROTEIN"/>
    <property type="match status" value="1"/>
</dbReference>
<evidence type="ECO:0000256" key="2">
    <source>
        <dbReference type="ARBA" id="ARBA00023136"/>
    </source>
</evidence>
<comment type="function">
    <text evidence="6">Together with LptD, is involved in the assembly of lipopolysaccharide (LPS) at the surface of the outer membrane. Required for the proper assembly of LptD. Binds LPS and may serve as the LPS recognition site at the outer membrane.</text>
</comment>
<dbReference type="InterPro" id="IPR007485">
    <property type="entry name" value="LPS_assembly_LptE"/>
</dbReference>
<dbReference type="Gene3D" id="3.30.160.150">
    <property type="entry name" value="Lipoprotein like domain"/>
    <property type="match status" value="1"/>
</dbReference>
<protein>
    <recommendedName>
        <fullName evidence="6">LPS-assembly lipoprotein LptE</fullName>
    </recommendedName>
</protein>
<name>A0A1M4X270_9GAMM</name>
<accession>A0A1M4X270</accession>
<organism evidence="7 8">
    <name type="scientific">Modicisalibacter ilicicola DSM 19980</name>
    <dbReference type="NCBI Taxonomy" id="1121942"/>
    <lineage>
        <taxon>Bacteria</taxon>
        <taxon>Pseudomonadati</taxon>
        <taxon>Pseudomonadota</taxon>
        <taxon>Gammaproteobacteria</taxon>
        <taxon>Oceanospirillales</taxon>
        <taxon>Halomonadaceae</taxon>
        <taxon>Modicisalibacter</taxon>
    </lineage>
</organism>
<proteinExistence type="inferred from homology"/>
<keyword evidence="1 6" id="KW-0732">Signal</keyword>
<dbReference type="PANTHER" id="PTHR38098:SF1">
    <property type="entry name" value="LPS-ASSEMBLY LIPOPROTEIN LPTE"/>
    <property type="match status" value="1"/>
</dbReference>
<dbReference type="GO" id="GO:0001530">
    <property type="term" value="F:lipopolysaccharide binding"/>
    <property type="evidence" value="ECO:0007669"/>
    <property type="project" value="TreeGrafter"/>
</dbReference>
<dbReference type="GO" id="GO:1990351">
    <property type="term" value="C:transporter complex"/>
    <property type="evidence" value="ECO:0007669"/>
    <property type="project" value="TreeGrafter"/>
</dbReference>
<reference evidence="7 8" key="1">
    <citation type="submission" date="2016-11" db="EMBL/GenBank/DDBJ databases">
        <authorList>
            <person name="Jaros S."/>
            <person name="Januszkiewicz K."/>
            <person name="Wedrychowicz H."/>
        </authorList>
    </citation>
    <scope>NUCLEOTIDE SEQUENCE [LARGE SCALE GENOMIC DNA]</scope>
    <source>
        <strain evidence="7 8">DSM 19980</strain>
    </source>
</reference>
<dbReference type="HAMAP" id="MF_01186">
    <property type="entry name" value="LPS_assembly_LptE"/>
    <property type="match status" value="1"/>
</dbReference>
<dbReference type="AlphaFoldDB" id="A0A1M4X270"/>
<dbReference type="STRING" id="1121942.SAMN02745148_01291"/>
<keyword evidence="2 6" id="KW-0472">Membrane</keyword>
<evidence type="ECO:0000256" key="6">
    <source>
        <dbReference type="HAMAP-Rule" id="MF_01186"/>
    </source>
</evidence>
<gene>
    <name evidence="6" type="primary">lptE</name>
    <name evidence="7" type="ORF">SAMN02745148_01291</name>
</gene>
<evidence type="ECO:0000256" key="3">
    <source>
        <dbReference type="ARBA" id="ARBA00023139"/>
    </source>
</evidence>
<keyword evidence="4 6" id="KW-0998">Cell outer membrane</keyword>
<evidence type="ECO:0000313" key="8">
    <source>
        <dbReference type="Proteomes" id="UP000184346"/>
    </source>
</evidence>
<dbReference type="RefSeq" id="WP_072820956.1">
    <property type="nucleotide sequence ID" value="NZ_FQUJ01000005.1"/>
</dbReference>
<evidence type="ECO:0000256" key="5">
    <source>
        <dbReference type="ARBA" id="ARBA00023288"/>
    </source>
</evidence>
<keyword evidence="5 6" id="KW-0449">Lipoprotein</keyword>
<evidence type="ECO:0000256" key="4">
    <source>
        <dbReference type="ARBA" id="ARBA00023237"/>
    </source>
</evidence>
<dbReference type="GO" id="GO:0015920">
    <property type="term" value="P:lipopolysaccharide transport"/>
    <property type="evidence" value="ECO:0007669"/>
    <property type="project" value="TreeGrafter"/>
</dbReference>
<comment type="subcellular location">
    <subcellularLocation>
        <location evidence="6">Cell outer membrane</location>
        <topology evidence="6">Lipid-anchor</topology>
    </subcellularLocation>
</comment>
<comment type="similarity">
    <text evidence="6">Belongs to the LptE lipoprotein family.</text>
</comment>
<dbReference type="EMBL" id="FQUJ01000005">
    <property type="protein sequence ID" value="SHE87584.1"/>
    <property type="molecule type" value="Genomic_DNA"/>
</dbReference>
<keyword evidence="3 6" id="KW-0564">Palmitate</keyword>
<dbReference type="Proteomes" id="UP000184346">
    <property type="component" value="Unassembled WGS sequence"/>
</dbReference>
<dbReference type="Pfam" id="PF04390">
    <property type="entry name" value="LptE"/>
    <property type="match status" value="1"/>
</dbReference>